<dbReference type="AlphaFoldDB" id="A0A370G579"/>
<protein>
    <submittedName>
        <fullName evidence="6">ProP effector</fullName>
    </submittedName>
</protein>
<feature type="domain" description="ProQ/FinO" evidence="5">
    <location>
        <begin position="47"/>
        <end position="155"/>
    </location>
</feature>
<dbReference type="GO" id="GO:0033592">
    <property type="term" value="F:RNA strand annealing activity"/>
    <property type="evidence" value="ECO:0007669"/>
    <property type="project" value="InterPro"/>
</dbReference>
<dbReference type="PANTHER" id="PTHR38106:SF1">
    <property type="entry name" value="RNA CHAPERONE PROQ"/>
    <property type="match status" value="1"/>
</dbReference>
<dbReference type="InterPro" id="IPR023529">
    <property type="entry name" value="ProQ"/>
</dbReference>
<dbReference type="SUPFAM" id="SSF48657">
    <property type="entry name" value="FinO-like"/>
    <property type="match status" value="1"/>
</dbReference>
<dbReference type="PANTHER" id="PTHR38106">
    <property type="entry name" value="RNA CHAPERONE PROQ"/>
    <property type="match status" value="1"/>
</dbReference>
<evidence type="ECO:0000256" key="3">
    <source>
        <dbReference type="ARBA" id="ARBA00023186"/>
    </source>
</evidence>
<evidence type="ECO:0000256" key="4">
    <source>
        <dbReference type="SAM" id="MobiDB-lite"/>
    </source>
</evidence>
<dbReference type="SMART" id="SM00945">
    <property type="entry name" value="ProQ"/>
    <property type="match status" value="1"/>
</dbReference>
<dbReference type="RefSeq" id="WP_114835293.1">
    <property type="nucleotide sequence ID" value="NZ_LR699115.1"/>
</dbReference>
<dbReference type="GO" id="GO:0010608">
    <property type="term" value="P:post-transcriptional regulation of gene expression"/>
    <property type="evidence" value="ECO:0007669"/>
    <property type="project" value="InterPro"/>
</dbReference>
<dbReference type="Pfam" id="PF04352">
    <property type="entry name" value="ProQ"/>
    <property type="match status" value="1"/>
</dbReference>
<dbReference type="Gene3D" id="1.10.1710.10">
    <property type="entry name" value="ProQ/FinO domain"/>
    <property type="match status" value="1"/>
</dbReference>
<evidence type="ECO:0000256" key="2">
    <source>
        <dbReference type="ARBA" id="ARBA00022884"/>
    </source>
</evidence>
<evidence type="ECO:0000256" key="1">
    <source>
        <dbReference type="ARBA" id="ARBA00022490"/>
    </source>
</evidence>
<organism evidence="6 7">
    <name type="scientific">Aquicella lusitana</name>
    <dbReference type="NCBI Taxonomy" id="254246"/>
    <lineage>
        <taxon>Bacteria</taxon>
        <taxon>Pseudomonadati</taxon>
        <taxon>Pseudomonadota</taxon>
        <taxon>Gammaproteobacteria</taxon>
        <taxon>Legionellales</taxon>
        <taxon>Coxiellaceae</taxon>
        <taxon>Aquicella</taxon>
    </lineage>
</organism>
<feature type="region of interest" description="Disordered" evidence="4">
    <location>
        <begin position="16"/>
        <end position="38"/>
    </location>
</feature>
<keyword evidence="2" id="KW-0694">RNA-binding</keyword>
<evidence type="ECO:0000313" key="7">
    <source>
        <dbReference type="Proteomes" id="UP000254720"/>
    </source>
</evidence>
<dbReference type="GO" id="GO:0005829">
    <property type="term" value="C:cytosol"/>
    <property type="evidence" value="ECO:0007669"/>
    <property type="project" value="TreeGrafter"/>
</dbReference>
<accession>A0A370G579</accession>
<keyword evidence="7" id="KW-1185">Reference proteome</keyword>
<dbReference type="Proteomes" id="UP000254720">
    <property type="component" value="Unassembled WGS sequence"/>
</dbReference>
<dbReference type="InterPro" id="IPR016103">
    <property type="entry name" value="ProQ/FinO"/>
</dbReference>
<keyword evidence="3" id="KW-0143">Chaperone</keyword>
<gene>
    <name evidence="6" type="ORF">C8D86_13011</name>
</gene>
<dbReference type="InterPro" id="IPR036442">
    <property type="entry name" value="ProQ/FinO_sf"/>
</dbReference>
<dbReference type="EMBL" id="QQAX01000030">
    <property type="protein sequence ID" value="RDI38952.1"/>
    <property type="molecule type" value="Genomic_DNA"/>
</dbReference>
<reference evidence="6 7" key="1">
    <citation type="submission" date="2018-07" db="EMBL/GenBank/DDBJ databases">
        <title>Genomic Encyclopedia of Type Strains, Phase IV (KMG-IV): sequencing the most valuable type-strain genomes for metagenomic binning, comparative biology and taxonomic classification.</title>
        <authorList>
            <person name="Goeker M."/>
        </authorList>
    </citation>
    <scope>NUCLEOTIDE SEQUENCE [LARGE SCALE GENOMIC DNA]</scope>
    <source>
        <strain evidence="6 7">DSM 16500</strain>
    </source>
</reference>
<dbReference type="OrthoDB" id="8421419at2"/>
<sequence>MSRASLKEQLQAVASQLSDTLGKEQPATKRQLRQTVKPKKPKPKWLDYVQYGVELLKLYFPASFKSGGEVKPLKKGIKQDLVKRLSTLDSIVTEDKACMVKSLAYYVNTAAYHKSVVEGATRIDLDGNPAGAVSAEEAKYSIERHQAKLKAKQNAVSTASVAVMETTAE</sequence>
<keyword evidence="1" id="KW-0963">Cytoplasm</keyword>
<proteinExistence type="predicted"/>
<evidence type="ECO:0000259" key="5">
    <source>
        <dbReference type="SMART" id="SM00945"/>
    </source>
</evidence>
<comment type="caution">
    <text evidence="6">The sequence shown here is derived from an EMBL/GenBank/DDBJ whole genome shotgun (WGS) entry which is preliminary data.</text>
</comment>
<name>A0A370G579_9COXI</name>
<dbReference type="GO" id="GO:0034057">
    <property type="term" value="F:RNA strand-exchange activity"/>
    <property type="evidence" value="ECO:0007669"/>
    <property type="project" value="InterPro"/>
</dbReference>
<evidence type="ECO:0000313" key="6">
    <source>
        <dbReference type="EMBL" id="RDI38952.1"/>
    </source>
</evidence>